<sequence length="143" mass="14996">RPAHDLGRPAGSWQTRAASRSWPMASPRLGTFCCPTRDAATQLVLSFQPRAFHALCLGSGALRLVLGLLQMLPRRRPAGPGAPSTSPPASARILRAAAACDGLGCLGKGAAHRWDTLSAGWRERGGPATETCSVPSRCQGSRV</sequence>
<proteinExistence type="predicted"/>
<accession>A0A5E4CP29</accession>
<evidence type="ECO:0000256" key="1">
    <source>
        <dbReference type="SAM" id="MobiDB-lite"/>
    </source>
</evidence>
<reference evidence="2" key="1">
    <citation type="submission" date="2019-04" db="EMBL/GenBank/DDBJ databases">
        <authorList>
            <person name="Alioto T."/>
            <person name="Alioto T."/>
        </authorList>
    </citation>
    <scope>NUCLEOTIDE SEQUENCE [LARGE SCALE GENOMIC DNA]</scope>
</reference>
<dbReference type="GO" id="GO:0033162">
    <property type="term" value="C:melanosome membrane"/>
    <property type="evidence" value="ECO:0007669"/>
    <property type="project" value="TreeGrafter"/>
</dbReference>
<feature type="non-terminal residue" evidence="2">
    <location>
        <position position="1"/>
    </location>
</feature>
<gene>
    <name evidence="2" type="ORF">MONAX_5E032819</name>
</gene>
<dbReference type="GO" id="GO:0032438">
    <property type="term" value="P:melanosome organization"/>
    <property type="evidence" value="ECO:0007669"/>
    <property type="project" value="TreeGrafter"/>
</dbReference>
<evidence type="ECO:0000313" key="3">
    <source>
        <dbReference type="Proteomes" id="UP000335636"/>
    </source>
</evidence>
<comment type="caution">
    <text evidence="2">The sequence shown here is derived from an EMBL/GenBank/DDBJ whole genome shotgun (WGS) entry which is preliminary data.</text>
</comment>
<dbReference type="PANTHER" id="PTHR15177:SF2">
    <property type="entry name" value="G-PROTEIN COUPLED RECEPTOR 143"/>
    <property type="match status" value="1"/>
</dbReference>
<dbReference type="Proteomes" id="UP000335636">
    <property type="component" value="Unassembled WGS sequence"/>
</dbReference>
<feature type="region of interest" description="Disordered" evidence="1">
    <location>
        <begin position="1"/>
        <end position="22"/>
    </location>
</feature>
<dbReference type="PRINTS" id="PR00965">
    <property type="entry name" value="OCULARALBNSM"/>
</dbReference>
<dbReference type="GO" id="GO:0072544">
    <property type="term" value="F:L-DOPA binding"/>
    <property type="evidence" value="ECO:0007669"/>
    <property type="project" value="InterPro"/>
</dbReference>
<dbReference type="EMBL" id="CABDUW010001727">
    <property type="protein sequence ID" value="VTJ83537.1"/>
    <property type="molecule type" value="Genomic_DNA"/>
</dbReference>
<dbReference type="GO" id="GO:0072545">
    <property type="term" value="F:L-tyrosine binding"/>
    <property type="evidence" value="ECO:0007669"/>
    <property type="project" value="InterPro"/>
</dbReference>
<dbReference type="AlphaFoldDB" id="A0A5E4CP29"/>
<dbReference type="InterPro" id="IPR001414">
    <property type="entry name" value="GPR143"/>
</dbReference>
<evidence type="ECO:0000313" key="2">
    <source>
        <dbReference type="EMBL" id="VTJ83537.1"/>
    </source>
</evidence>
<organism evidence="2 3">
    <name type="scientific">Marmota monax</name>
    <name type="common">Woodchuck</name>
    <dbReference type="NCBI Taxonomy" id="9995"/>
    <lineage>
        <taxon>Eukaryota</taxon>
        <taxon>Metazoa</taxon>
        <taxon>Chordata</taxon>
        <taxon>Craniata</taxon>
        <taxon>Vertebrata</taxon>
        <taxon>Euteleostomi</taxon>
        <taxon>Mammalia</taxon>
        <taxon>Eutheria</taxon>
        <taxon>Euarchontoglires</taxon>
        <taxon>Glires</taxon>
        <taxon>Rodentia</taxon>
        <taxon>Sciuromorpha</taxon>
        <taxon>Sciuridae</taxon>
        <taxon>Xerinae</taxon>
        <taxon>Marmotini</taxon>
        <taxon>Marmota</taxon>
    </lineage>
</organism>
<dbReference type="PANTHER" id="PTHR15177">
    <property type="entry name" value="G-PROTEIN COUPLED RECEPTOR 143"/>
    <property type="match status" value="1"/>
</dbReference>
<dbReference type="GO" id="GO:0035240">
    <property type="term" value="F:dopamine binding"/>
    <property type="evidence" value="ECO:0007669"/>
    <property type="project" value="InterPro"/>
</dbReference>
<dbReference type="GO" id="GO:0005886">
    <property type="term" value="C:plasma membrane"/>
    <property type="evidence" value="ECO:0007669"/>
    <property type="project" value="TreeGrafter"/>
</dbReference>
<name>A0A5E4CP29_MARMO</name>
<dbReference type="GO" id="GO:0050848">
    <property type="term" value="P:regulation of calcium-mediated signaling"/>
    <property type="evidence" value="ECO:0007669"/>
    <property type="project" value="TreeGrafter"/>
</dbReference>
<dbReference type="GO" id="GO:0035643">
    <property type="term" value="F:L-DOPA receptor activity"/>
    <property type="evidence" value="ECO:0007669"/>
    <property type="project" value="TreeGrafter"/>
</dbReference>
<dbReference type="Pfam" id="PF02101">
    <property type="entry name" value="Ocular_alb"/>
    <property type="match status" value="1"/>
</dbReference>
<keyword evidence="3" id="KW-1185">Reference proteome</keyword>
<protein>
    <submittedName>
        <fullName evidence="2">Uncharacterized protein</fullName>
    </submittedName>
</protein>